<evidence type="ECO:0000313" key="2">
    <source>
        <dbReference type="Proteomes" id="UP001054945"/>
    </source>
</evidence>
<name>A0AAV4UDS2_CAEEX</name>
<dbReference type="EMBL" id="BPLR01012695">
    <property type="protein sequence ID" value="GIY55896.1"/>
    <property type="molecule type" value="Genomic_DNA"/>
</dbReference>
<dbReference type="Proteomes" id="UP001054945">
    <property type="component" value="Unassembled WGS sequence"/>
</dbReference>
<keyword evidence="2" id="KW-1185">Reference proteome</keyword>
<organism evidence="1 2">
    <name type="scientific">Caerostris extrusa</name>
    <name type="common">Bark spider</name>
    <name type="synonym">Caerostris bankana</name>
    <dbReference type="NCBI Taxonomy" id="172846"/>
    <lineage>
        <taxon>Eukaryota</taxon>
        <taxon>Metazoa</taxon>
        <taxon>Ecdysozoa</taxon>
        <taxon>Arthropoda</taxon>
        <taxon>Chelicerata</taxon>
        <taxon>Arachnida</taxon>
        <taxon>Araneae</taxon>
        <taxon>Araneomorphae</taxon>
        <taxon>Entelegynae</taxon>
        <taxon>Araneoidea</taxon>
        <taxon>Araneidae</taxon>
        <taxon>Caerostris</taxon>
    </lineage>
</organism>
<comment type="caution">
    <text evidence="1">The sequence shown here is derived from an EMBL/GenBank/DDBJ whole genome shotgun (WGS) entry which is preliminary data.</text>
</comment>
<evidence type="ECO:0000313" key="1">
    <source>
        <dbReference type="EMBL" id="GIY55896.1"/>
    </source>
</evidence>
<gene>
    <name evidence="1" type="ORF">CEXT_459811</name>
</gene>
<proteinExistence type="predicted"/>
<dbReference type="AlphaFoldDB" id="A0AAV4UDS2"/>
<protein>
    <submittedName>
        <fullName evidence="1">Uncharacterized protein</fullName>
    </submittedName>
</protein>
<accession>A0AAV4UDS2</accession>
<reference evidence="1 2" key="1">
    <citation type="submission" date="2021-06" db="EMBL/GenBank/DDBJ databases">
        <title>Caerostris extrusa draft genome.</title>
        <authorList>
            <person name="Kono N."/>
            <person name="Arakawa K."/>
        </authorList>
    </citation>
    <scope>NUCLEOTIDE SEQUENCE [LARGE SCALE GENOMIC DNA]</scope>
</reference>
<sequence length="142" mass="15591">MLSECYHKPYCESLEYAIMKSAQEKHSSPTIYTEKRKNTNVLCSRGAIPPPHPMCSFAWEDKKGCSFKKGGCKGGGGKEIIFHPQCVDREGKRICFPESSADVPPLLERNNGNSGNTLPGVTRKLTPPLVVRCPPIFGGEGH</sequence>